<sequence length="227" mass="25314">MSASESSRPRIAAVLGLTLLEVIRAQDFPAEILQDEDPTVTLPRRLGLSDVVERQIRHYRESVRKRRRISDTEAIDLMRLVLRRPDSEEVFLRAGRQLAGTRGDGPGWVGRTLPPGLTFRMARRYTRRRLKRLFGRSVGAFAPGPFVLEGSSLIFYRSDPGGDACHFVTGFCRAVLESEVAAEAAVIHDRCQSRGDSVCRWTATVEARVEAQESVPDLLRGPELEAG</sequence>
<evidence type="ECO:0000313" key="1">
    <source>
        <dbReference type="EMBL" id="MEK9500003.1"/>
    </source>
</evidence>
<dbReference type="EMBL" id="JBBHLI010000001">
    <property type="protein sequence ID" value="MEK9500003.1"/>
    <property type="molecule type" value="Genomic_DNA"/>
</dbReference>
<gene>
    <name evidence="1" type="ORF">WI372_03265</name>
</gene>
<protein>
    <recommendedName>
        <fullName evidence="3">4-vinyl reductase 4VR domain-containing protein</fullName>
    </recommendedName>
</protein>
<name>A0ABU9E787_9BACT</name>
<evidence type="ECO:0000313" key="2">
    <source>
        <dbReference type="Proteomes" id="UP001484239"/>
    </source>
</evidence>
<reference evidence="1 2" key="1">
    <citation type="submission" date="2024-02" db="EMBL/GenBank/DDBJ databases">
        <title>A novel Gemmatimonadota bacterium.</title>
        <authorList>
            <person name="Du Z.-J."/>
            <person name="Ye Y.-Q."/>
        </authorList>
    </citation>
    <scope>NUCLEOTIDE SEQUENCE [LARGE SCALE GENOMIC DNA]</scope>
    <source>
        <strain evidence="1 2">DH-20</strain>
    </source>
</reference>
<accession>A0ABU9E787</accession>
<proteinExistence type="predicted"/>
<keyword evidence="2" id="KW-1185">Reference proteome</keyword>
<evidence type="ECO:0008006" key="3">
    <source>
        <dbReference type="Google" id="ProtNLM"/>
    </source>
</evidence>
<comment type="caution">
    <text evidence="1">The sequence shown here is derived from an EMBL/GenBank/DDBJ whole genome shotgun (WGS) entry which is preliminary data.</text>
</comment>
<dbReference type="Proteomes" id="UP001484239">
    <property type="component" value="Unassembled WGS sequence"/>
</dbReference>
<organism evidence="1 2">
    <name type="scientific">Gaopeijia maritima</name>
    <dbReference type="NCBI Taxonomy" id="3119007"/>
    <lineage>
        <taxon>Bacteria</taxon>
        <taxon>Pseudomonadati</taxon>
        <taxon>Gemmatimonadota</taxon>
        <taxon>Longimicrobiia</taxon>
        <taxon>Gaopeijiales</taxon>
        <taxon>Gaopeijiaceae</taxon>
        <taxon>Gaopeijia</taxon>
    </lineage>
</organism>
<dbReference type="RefSeq" id="WP_405277795.1">
    <property type="nucleotide sequence ID" value="NZ_CP144380.1"/>
</dbReference>